<reference evidence="1 2" key="1">
    <citation type="journal article" date="2013" name="PLoS ONE">
        <title>Predicting the Proteins of Angomonas deanei, Strigomonas culicis and Their Respective Endosymbionts Reveals New Aspects of the Trypanosomatidae Family.</title>
        <authorList>
            <person name="Motta M.C."/>
            <person name="Martins A.C."/>
            <person name="de Souza S.S."/>
            <person name="Catta-Preta C.M."/>
            <person name="Silva R."/>
            <person name="Klein C.C."/>
            <person name="de Almeida L.G."/>
            <person name="de Lima Cunha O."/>
            <person name="Ciapina L.P."/>
            <person name="Brocchi M."/>
            <person name="Colabardini A.C."/>
            <person name="de Araujo Lima B."/>
            <person name="Machado C.R."/>
            <person name="de Almeida Soares C.M."/>
            <person name="Probst C.M."/>
            <person name="de Menezes C.B."/>
            <person name="Thompson C.E."/>
            <person name="Bartholomeu D.C."/>
            <person name="Gradia D.F."/>
            <person name="Pavoni D.P."/>
            <person name="Grisard E.C."/>
            <person name="Fantinatti-Garboggini F."/>
            <person name="Marchini F.K."/>
            <person name="Rodrigues-Luiz G.F."/>
            <person name="Wagner G."/>
            <person name="Goldman G.H."/>
            <person name="Fietto J.L."/>
            <person name="Elias M.C."/>
            <person name="Goldman M.H."/>
            <person name="Sagot M.F."/>
            <person name="Pereira M."/>
            <person name="Stoco P.H."/>
            <person name="de Mendonca-Neto R.P."/>
            <person name="Teixeira S.M."/>
            <person name="Maciel T.E."/>
            <person name="de Oliveira Mendes T.A."/>
            <person name="Urmenyi T.P."/>
            <person name="de Souza W."/>
            <person name="Schenkman S."/>
            <person name="de Vasconcelos A.T."/>
        </authorList>
    </citation>
    <scope>NUCLEOTIDE SEQUENCE [LARGE SCALE GENOMIC DNA]</scope>
</reference>
<comment type="caution">
    <text evidence="1">The sequence shown here is derived from an EMBL/GenBank/DDBJ whole genome shotgun (WGS) entry which is preliminary data.</text>
</comment>
<evidence type="ECO:0000313" key="2">
    <source>
        <dbReference type="Proteomes" id="UP000015354"/>
    </source>
</evidence>
<dbReference type="AlphaFoldDB" id="S9V6W1"/>
<keyword evidence="2" id="KW-1185">Reference proteome</keyword>
<dbReference type="OrthoDB" id="270315at2759"/>
<name>S9V6W1_9TRYP</name>
<accession>S9V6W1</accession>
<sequence>MGKHTKKYHSQSTPPSGAAREVALQSAKKHISFDANRNKVRFVSAPPRAMNDLFWFTEQQKIVKKGLQFELEPSISVEVTVDCKMQLTSIACPCSVTLSKGTHQKSGAAMPAAARAYLEVREQLPFSEPGKWVCVGSVSPESVSMIRIIFPAGSYQLRCVGGPLVVFSQVWDVETQLH</sequence>
<organism evidence="1 2">
    <name type="scientific">Strigomonas culicis</name>
    <dbReference type="NCBI Taxonomy" id="28005"/>
    <lineage>
        <taxon>Eukaryota</taxon>
        <taxon>Discoba</taxon>
        <taxon>Euglenozoa</taxon>
        <taxon>Kinetoplastea</taxon>
        <taxon>Metakinetoplastina</taxon>
        <taxon>Trypanosomatida</taxon>
        <taxon>Trypanosomatidae</taxon>
        <taxon>Strigomonadinae</taxon>
        <taxon>Strigomonas</taxon>
    </lineage>
</organism>
<dbReference type="Proteomes" id="UP000015354">
    <property type="component" value="Unassembled WGS sequence"/>
</dbReference>
<gene>
    <name evidence="1" type="ORF">STCU_00521</name>
</gene>
<proteinExistence type="predicted"/>
<protein>
    <submittedName>
        <fullName evidence="1">Uncharacterized protein</fullName>
    </submittedName>
</protein>
<dbReference type="EMBL" id="ATMH01000521">
    <property type="protein sequence ID" value="EPY36558.1"/>
    <property type="molecule type" value="Genomic_DNA"/>
</dbReference>
<evidence type="ECO:0000313" key="1">
    <source>
        <dbReference type="EMBL" id="EPY36558.1"/>
    </source>
</evidence>